<evidence type="ECO:0000313" key="1">
    <source>
        <dbReference type="EMBL" id="ARJ51104.1"/>
    </source>
</evidence>
<dbReference type="SFLD" id="SFLDG01129">
    <property type="entry name" value="C1.5:_HAD__Beta-PGM__Phosphata"/>
    <property type="match status" value="1"/>
</dbReference>
<dbReference type="Gene3D" id="1.10.150.240">
    <property type="entry name" value="Putative phosphatase, domain 2"/>
    <property type="match status" value="1"/>
</dbReference>
<dbReference type="PANTHER" id="PTHR43434">
    <property type="entry name" value="PHOSPHOGLYCOLATE PHOSPHATASE"/>
    <property type="match status" value="1"/>
</dbReference>
<proteinExistence type="predicted"/>
<dbReference type="GO" id="GO:0006281">
    <property type="term" value="P:DNA repair"/>
    <property type="evidence" value="ECO:0007669"/>
    <property type="project" value="TreeGrafter"/>
</dbReference>
<dbReference type="GO" id="GO:0008967">
    <property type="term" value="F:phosphoglycolate phosphatase activity"/>
    <property type="evidence" value="ECO:0007669"/>
    <property type="project" value="TreeGrafter"/>
</dbReference>
<name>A0AAC9WJB5_9STAP</name>
<evidence type="ECO:0000313" key="2">
    <source>
        <dbReference type="Proteomes" id="UP000242864"/>
    </source>
</evidence>
<reference evidence="1 2" key="1">
    <citation type="submission" date="2017-04" db="EMBL/GenBank/DDBJ databases">
        <authorList>
            <person name="Veseli I.A."/>
            <person name="Tang C."/>
            <person name="Pombert J.-F."/>
        </authorList>
    </citation>
    <scope>NUCLEOTIDE SEQUENCE [LARGE SCALE GENOMIC DNA]</scope>
    <source>
        <strain evidence="1 2">ATCC 700373</strain>
    </source>
</reference>
<dbReference type="SFLD" id="SFLDS00003">
    <property type="entry name" value="Haloacid_Dehalogenase"/>
    <property type="match status" value="1"/>
</dbReference>
<dbReference type="InterPro" id="IPR023198">
    <property type="entry name" value="PGP-like_dom2"/>
</dbReference>
<dbReference type="SUPFAM" id="SSF56784">
    <property type="entry name" value="HAD-like"/>
    <property type="match status" value="1"/>
</dbReference>
<dbReference type="NCBIfam" id="TIGR01549">
    <property type="entry name" value="HAD-SF-IA-v1"/>
    <property type="match status" value="1"/>
</dbReference>
<sequence>MAQLKWILFDKDGTLIHFDESWVKIGIQLVNDVCAHFNIKDVASVYRAIGVNGNQFVKGSVMERGTLAEMIDVFQQFTQQDVSQWVSQQSQKLMRQRVPEIELYPGVQTLLERLKVQSYRLGLVTSDNATGMTQFIEQTGLEGYFDLLISTNEGQYEKPDIRLLNPLWEQGISGKQVVMVGDTDIDMRTGKNMGSALNVGVRTGLGRDATFDAADAVIDHVGLLEDVLTEMTSE</sequence>
<accession>A0AAC9WJB5</accession>
<protein>
    <submittedName>
        <fullName evidence="1">Hydrolase</fullName>
    </submittedName>
</protein>
<dbReference type="KEGG" id="slz:B5P37_07200"/>
<dbReference type="InterPro" id="IPR041492">
    <property type="entry name" value="HAD_2"/>
</dbReference>
<organism evidence="1 2">
    <name type="scientific">Staphylococcus lutrae</name>
    <dbReference type="NCBI Taxonomy" id="155085"/>
    <lineage>
        <taxon>Bacteria</taxon>
        <taxon>Bacillati</taxon>
        <taxon>Bacillota</taxon>
        <taxon>Bacilli</taxon>
        <taxon>Bacillales</taxon>
        <taxon>Staphylococcaceae</taxon>
        <taxon>Staphylococcus</taxon>
    </lineage>
</organism>
<dbReference type="GO" id="GO:0005829">
    <property type="term" value="C:cytosol"/>
    <property type="evidence" value="ECO:0007669"/>
    <property type="project" value="TreeGrafter"/>
</dbReference>
<dbReference type="AlphaFoldDB" id="A0AAC9WJB5"/>
<dbReference type="PANTHER" id="PTHR43434:SF1">
    <property type="entry name" value="PHOSPHOGLYCOLATE PHOSPHATASE"/>
    <property type="match status" value="1"/>
</dbReference>
<keyword evidence="1" id="KW-0378">Hydrolase</keyword>
<dbReference type="Pfam" id="PF13419">
    <property type="entry name" value="HAD_2"/>
    <property type="match status" value="1"/>
</dbReference>
<gene>
    <name evidence="1" type="ORF">B5P37_07200</name>
</gene>
<dbReference type="Proteomes" id="UP000242864">
    <property type="component" value="Chromosome"/>
</dbReference>
<dbReference type="InterPro" id="IPR023214">
    <property type="entry name" value="HAD_sf"/>
</dbReference>
<dbReference type="InterPro" id="IPR006439">
    <property type="entry name" value="HAD-SF_hydro_IA"/>
</dbReference>
<dbReference type="InterPro" id="IPR036412">
    <property type="entry name" value="HAD-like_sf"/>
</dbReference>
<dbReference type="Gene3D" id="3.40.50.1000">
    <property type="entry name" value="HAD superfamily/HAD-like"/>
    <property type="match status" value="1"/>
</dbReference>
<dbReference type="EMBL" id="CP020773">
    <property type="protein sequence ID" value="ARJ51104.1"/>
    <property type="molecule type" value="Genomic_DNA"/>
</dbReference>
<dbReference type="InterPro" id="IPR050155">
    <property type="entry name" value="HAD-like_hydrolase_sf"/>
</dbReference>
<keyword evidence="2" id="KW-1185">Reference proteome</keyword>
<dbReference type="RefSeq" id="WP_085237576.1">
    <property type="nucleotide sequence ID" value="NZ_CP020773.1"/>
</dbReference>